<protein>
    <submittedName>
        <fullName evidence="1">Uncharacterized protein</fullName>
    </submittedName>
</protein>
<accession>A0A2P2JJI3</accession>
<organism evidence="1">
    <name type="scientific">Rhizophora mucronata</name>
    <name type="common">Asiatic mangrove</name>
    <dbReference type="NCBI Taxonomy" id="61149"/>
    <lineage>
        <taxon>Eukaryota</taxon>
        <taxon>Viridiplantae</taxon>
        <taxon>Streptophyta</taxon>
        <taxon>Embryophyta</taxon>
        <taxon>Tracheophyta</taxon>
        <taxon>Spermatophyta</taxon>
        <taxon>Magnoliopsida</taxon>
        <taxon>eudicotyledons</taxon>
        <taxon>Gunneridae</taxon>
        <taxon>Pentapetalae</taxon>
        <taxon>rosids</taxon>
        <taxon>fabids</taxon>
        <taxon>Malpighiales</taxon>
        <taxon>Rhizophoraceae</taxon>
        <taxon>Rhizophora</taxon>
    </lineage>
</organism>
<proteinExistence type="predicted"/>
<dbReference type="AlphaFoldDB" id="A0A2P2JJI3"/>
<sequence length="62" mass="7163">MFLLLLLLKCIIAASFVLVTQKQMQPKSQTEFPFFWKVVFLASASFTNDPFLKICHLTLLQI</sequence>
<name>A0A2P2JJI3_RHIMU</name>
<dbReference type="EMBL" id="GGEC01013147">
    <property type="protein sequence ID" value="MBW93630.1"/>
    <property type="molecule type" value="Transcribed_RNA"/>
</dbReference>
<reference evidence="1" key="1">
    <citation type="submission" date="2018-02" db="EMBL/GenBank/DDBJ databases">
        <title>Rhizophora mucronata_Transcriptome.</title>
        <authorList>
            <person name="Meera S.P."/>
            <person name="Sreeshan A."/>
            <person name="Augustine A."/>
        </authorList>
    </citation>
    <scope>NUCLEOTIDE SEQUENCE</scope>
    <source>
        <tissue evidence="1">Leaf</tissue>
    </source>
</reference>
<evidence type="ECO:0000313" key="1">
    <source>
        <dbReference type="EMBL" id="MBW93630.1"/>
    </source>
</evidence>